<proteinExistence type="predicted"/>
<dbReference type="Proteomes" id="UP000245838">
    <property type="component" value="Chromosome sggmmb4_Chromosome"/>
</dbReference>
<protein>
    <submittedName>
        <fullName evidence="1">Uncharacterized protein</fullName>
    </submittedName>
</protein>
<dbReference type="BioCyc" id="SGLO343509:SGP1_RS09710-MONOMER"/>
<name>A0A193QJD3_SODGM</name>
<evidence type="ECO:0000313" key="1">
    <source>
        <dbReference type="EMBL" id="CRL45035.1"/>
    </source>
</evidence>
<accession>A0A193QJD3</accession>
<gene>
    <name evidence="1" type="ORF">SGGMMB4_02514</name>
</gene>
<reference evidence="1 2" key="1">
    <citation type="submission" date="2015-05" db="EMBL/GenBank/DDBJ databases">
        <authorList>
            <person name="Goodhead I."/>
        </authorList>
    </citation>
    <scope>NUCLEOTIDE SEQUENCE [LARGE SCALE GENOMIC DNA]</scope>
    <source>
        <strain evidence="2">morsitans</strain>
    </source>
</reference>
<dbReference type="AlphaFoldDB" id="A0A193QJD3"/>
<organism evidence="1 2">
    <name type="scientific">Sodalis glossinidius (strain morsitans)</name>
    <dbReference type="NCBI Taxonomy" id="343509"/>
    <lineage>
        <taxon>Bacteria</taxon>
        <taxon>Pseudomonadati</taxon>
        <taxon>Pseudomonadota</taxon>
        <taxon>Gammaproteobacteria</taxon>
        <taxon>Enterobacterales</taxon>
        <taxon>Bruguierivoracaceae</taxon>
        <taxon>Sodalis</taxon>
    </lineage>
</organism>
<evidence type="ECO:0000313" key="2">
    <source>
        <dbReference type="Proteomes" id="UP000245838"/>
    </source>
</evidence>
<sequence length="110" mass="12100">MAKPTVSFEVGPGEGVNIAATLCWQIVGFGPTLRCENTPVEPEGSATLSSTVHIQLRVNQHGVEQHRFSLRPTRLLIRETWRCAVPEPLPEMSEQSESVTPLIAMMGVFD</sequence>
<dbReference type="EMBL" id="LN854557">
    <property type="protein sequence ID" value="CRL45035.1"/>
    <property type="molecule type" value="Genomic_DNA"/>
</dbReference>